<reference evidence="1" key="2">
    <citation type="submission" date="2018-03" db="EMBL/GenBank/DDBJ databases">
        <title>The Triticum urartu genome reveals the dynamic nature of wheat genome evolution.</title>
        <authorList>
            <person name="Ling H."/>
            <person name="Ma B."/>
            <person name="Shi X."/>
            <person name="Liu H."/>
            <person name="Dong L."/>
            <person name="Sun H."/>
            <person name="Cao Y."/>
            <person name="Gao Q."/>
            <person name="Zheng S."/>
            <person name="Li Y."/>
            <person name="Yu Y."/>
            <person name="Du H."/>
            <person name="Qi M."/>
            <person name="Li Y."/>
            <person name="Yu H."/>
            <person name="Cui Y."/>
            <person name="Wang N."/>
            <person name="Chen C."/>
            <person name="Wu H."/>
            <person name="Zhao Y."/>
            <person name="Zhang J."/>
            <person name="Li Y."/>
            <person name="Zhou W."/>
            <person name="Zhang B."/>
            <person name="Hu W."/>
            <person name="Eijk M."/>
            <person name="Tang J."/>
            <person name="Witsenboer H."/>
            <person name="Zhao S."/>
            <person name="Li Z."/>
            <person name="Zhang A."/>
            <person name="Wang D."/>
            <person name="Liang C."/>
        </authorList>
    </citation>
    <scope>NUCLEOTIDE SEQUENCE [LARGE SCALE GENOMIC DNA]</scope>
    <source>
        <strain evidence="1">cv. G1812</strain>
    </source>
</reference>
<reference evidence="2" key="1">
    <citation type="journal article" date="2013" name="Nature">
        <title>Draft genome of the wheat A-genome progenitor Triticum urartu.</title>
        <authorList>
            <person name="Ling H.Q."/>
            <person name="Zhao S."/>
            <person name="Liu D."/>
            <person name="Wang J."/>
            <person name="Sun H."/>
            <person name="Zhang C."/>
            <person name="Fan H."/>
            <person name="Li D."/>
            <person name="Dong L."/>
            <person name="Tao Y."/>
            <person name="Gao C."/>
            <person name="Wu H."/>
            <person name="Li Y."/>
            <person name="Cui Y."/>
            <person name="Guo X."/>
            <person name="Zheng S."/>
            <person name="Wang B."/>
            <person name="Yu K."/>
            <person name="Liang Q."/>
            <person name="Yang W."/>
            <person name="Lou X."/>
            <person name="Chen J."/>
            <person name="Feng M."/>
            <person name="Jian J."/>
            <person name="Zhang X."/>
            <person name="Luo G."/>
            <person name="Jiang Y."/>
            <person name="Liu J."/>
            <person name="Wang Z."/>
            <person name="Sha Y."/>
            <person name="Zhang B."/>
            <person name="Wu H."/>
            <person name="Tang D."/>
            <person name="Shen Q."/>
            <person name="Xue P."/>
            <person name="Zou S."/>
            <person name="Wang X."/>
            <person name="Liu X."/>
            <person name="Wang F."/>
            <person name="Yang Y."/>
            <person name="An X."/>
            <person name="Dong Z."/>
            <person name="Zhang K."/>
            <person name="Zhang X."/>
            <person name="Luo M.C."/>
            <person name="Dvorak J."/>
            <person name="Tong Y."/>
            <person name="Wang J."/>
            <person name="Yang H."/>
            <person name="Li Z."/>
            <person name="Wang D."/>
            <person name="Zhang A."/>
            <person name="Wang J."/>
        </authorList>
    </citation>
    <scope>NUCLEOTIDE SEQUENCE</scope>
    <source>
        <strain evidence="2">cv. G1812</strain>
    </source>
</reference>
<dbReference type="AlphaFoldDB" id="A0A8R7UXX2"/>
<evidence type="ECO:0000313" key="1">
    <source>
        <dbReference type="EnsemblPlants" id="TuG1812G0600002930.01.T01.cds367044"/>
    </source>
</evidence>
<proteinExistence type="predicted"/>
<dbReference type="EnsemblPlants" id="TuG1812G0600002930.01.T01">
    <property type="protein sequence ID" value="TuG1812G0600002930.01.T01.cds367044"/>
    <property type="gene ID" value="TuG1812G0600002930.01"/>
</dbReference>
<accession>A0A8R7UXX2</accession>
<dbReference type="Gramene" id="TuG1812G0600002930.01.T01">
    <property type="protein sequence ID" value="TuG1812G0600002930.01.T01.cds367044"/>
    <property type="gene ID" value="TuG1812G0600002930.01"/>
</dbReference>
<evidence type="ECO:0000313" key="2">
    <source>
        <dbReference type="Proteomes" id="UP000015106"/>
    </source>
</evidence>
<keyword evidence="2" id="KW-1185">Reference proteome</keyword>
<sequence>MCAVLVLHDEAAERRPVRDALAALVAGAVAAGGGRRGRRREALHHAALVAAAAACARARVLRVRPRILDRRSLLLLAAVLLPRPVAAGRAYNLWGRRRRAGYQLAMRQAMAEAWIVRRTYAYFASEGAEAEGVEEAALADLAGVGDPLARPRLRALVEEHHARAVDDVRLHAGDVQHPLYLRRPDHVVVRRPPNLLPCHASVKTNMNRSNRGGRGYRRTPALENGLLTDLDGVVVAVVGEAERAERAVDAVEAVHVALALVRVGVRPALHEEARRQQRLQPRRPPLVLRLLVLAPRSSLLAQHCSFNPAPPLGSVENQETLLEIIIKKSIS</sequence>
<organism evidence="1 2">
    <name type="scientific">Triticum urartu</name>
    <name type="common">Red wild einkorn</name>
    <name type="synonym">Crithodium urartu</name>
    <dbReference type="NCBI Taxonomy" id="4572"/>
    <lineage>
        <taxon>Eukaryota</taxon>
        <taxon>Viridiplantae</taxon>
        <taxon>Streptophyta</taxon>
        <taxon>Embryophyta</taxon>
        <taxon>Tracheophyta</taxon>
        <taxon>Spermatophyta</taxon>
        <taxon>Magnoliopsida</taxon>
        <taxon>Liliopsida</taxon>
        <taxon>Poales</taxon>
        <taxon>Poaceae</taxon>
        <taxon>BOP clade</taxon>
        <taxon>Pooideae</taxon>
        <taxon>Triticodae</taxon>
        <taxon>Triticeae</taxon>
        <taxon>Triticinae</taxon>
        <taxon>Triticum</taxon>
    </lineage>
</organism>
<protein>
    <submittedName>
        <fullName evidence="1">Uncharacterized protein</fullName>
    </submittedName>
</protein>
<reference evidence="1" key="3">
    <citation type="submission" date="2022-06" db="UniProtKB">
        <authorList>
            <consortium name="EnsemblPlants"/>
        </authorList>
    </citation>
    <scope>IDENTIFICATION</scope>
</reference>
<name>A0A8R7UXX2_TRIUA</name>
<dbReference type="Proteomes" id="UP000015106">
    <property type="component" value="Chromosome 6"/>
</dbReference>